<evidence type="ECO:0000313" key="2">
    <source>
        <dbReference type="Proteomes" id="UP000218934"/>
    </source>
</evidence>
<evidence type="ECO:0000313" key="1">
    <source>
        <dbReference type="EMBL" id="PCE40209.1"/>
    </source>
</evidence>
<reference evidence="1 2" key="1">
    <citation type="submission" date="2017-09" db="EMBL/GenBank/DDBJ databases">
        <title>The Catabolism of 3,6-Dichlorosalicylic acid is Initiated by the Cytochrome P450 Monooxygenase DsmABC in Rhizorhabdus dicambivorans Ndbn-20.</title>
        <authorList>
            <person name="Na L."/>
        </authorList>
    </citation>
    <scope>NUCLEOTIDE SEQUENCE [LARGE SCALE GENOMIC DNA]</scope>
    <source>
        <strain evidence="1 2">Ndbn-20m</strain>
    </source>
</reference>
<comment type="caution">
    <text evidence="1">The sequence shown here is derived from an EMBL/GenBank/DDBJ whole genome shotgun (WGS) entry which is preliminary data.</text>
</comment>
<accession>A0A2A4FQ16</accession>
<name>A0A2A4FQ16_9SPHN</name>
<dbReference type="AlphaFoldDB" id="A0A2A4FQ16"/>
<sequence length="289" mass="32363">MAPVDSRREFSLSFLQRDRVNASLHALSDFAVLTGDERPIPSRWWNALRAVQHQELPPRTSDETALIWYDGPGHPYERALSSLMGGVDASVHGRVIDPVARAAIEAGAVAAFRRFEFVFPQTFRCFHDFIAAVILARRDDYSGGTVSNRIGLIWLGPELHWTDLDWLENLVHEFVHNALFLEDLVHHVLIGGGDTLEQPEALTLSAIRQVKRGYDKAYHSAFVSFTVIEMYHAVGRSDLAEPYIAPLLLSCEELVNNRRFATQHGHLLLEELVAGALSLPRNVHNAEAA</sequence>
<dbReference type="EMBL" id="NWUF01000032">
    <property type="protein sequence ID" value="PCE40209.1"/>
    <property type="molecule type" value="Genomic_DNA"/>
</dbReference>
<keyword evidence="2" id="KW-1185">Reference proteome</keyword>
<evidence type="ECO:0008006" key="3">
    <source>
        <dbReference type="Google" id="ProtNLM"/>
    </source>
</evidence>
<organism evidence="1 2">
    <name type="scientific">Rhizorhabdus dicambivorans</name>
    <dbReference type="NCBI Taxonomy" id="1850238"/>
    <lineage>
        <taxon>Bacteria</taxon>
        <taxon>Pseudomonadati</taxon>
        <taxon>Pseudomonadota</taxon>
        <taxon>Alphaproteobacteria</taxon>
        <taxon>Sphingomonadales</taxon>
        <taxon>Sphingomonadaceae</taxon>
        <taxon>Rhizorhabdus</taxon>
    </lineage>
</organism>
<dbReference type="RefSeq" id="WP_066968097.1">
    <property type="nucleotide sequence ID" value="NZ_CP023449.1"/>
</dbReference>
<gene>
    <name evidence="1" type="ORF">COO09_21270</name>
</gene>
<protein>
    <recommendedName>
        <fullName evidence="3">HEXXH motif domain-containing protein</fullName>
    </recommendedName>
</protein>
<dbReference type="KEGG" id="rdi:CMV14_06100"/>
<dbReference type="InterPro" id="IPR026337">
    <property type="entry name" value="AKG_HExxH"/>
</dbReference>
<dbReference type="NCBIfam" id="TIGR04267">
    <property type="entry name" value="mod_HExxH"/>
    <property type="match status" value="1"/>
</dbReference>
<proteinExistence type="predicted"/>
<dbReference type="OrthoDB" id="3078327at2"/>
<dbReference type="Proteomes" id="UP000218934">
    <property type="component" value="Unassembled WGS sequence"/>
</dbReference>